<dbReference type="SUPFAM" id="SSF56801">
    <property type="entry name" value="Acetyl-CoA synthetase-like"/>
    <property type="match status" value="1"/>
</dbReference>
<keyword evidence="6" id="KW-0455">Luminescence</keyword>
<dbReference type="Pfam" id="PF13193">
    <property type="entry name" value="AMP-binding_C"/>
    <property type="match status" value="1"/>
</dbReference>
<accession>A0A8S4PBX4</accession>
<evidence type="ECO:0000313" key="12">
    <source>
        <dbReference type="Proteomes" id="UP000749559"/>
    </source>
</evidence>
<evidence type="ECO:0000256" key="2">
    <source>
        <dbReference type="ARBA" id="ARBA00012532"/>
    </source>
</evidence>
<evidence type="ECO:0000256" key="3">
    <source>
        <dbReference type="ARBA" id="ARBA00019043"/>
    </source>
</evidence>
<dbReference type="InterPro" id="IPR025110">
    <property type="entry name" value="AMP-bd_C"/>
</dbReference>
<evidence type="ECO:0000256" key="5">
    <source>
        <dbReference type="ARBA" id="ARBA00022840"/>
    </source>
</evidence>
<evidence type="ECO:0000256" key="6">
    <source>
        <dbReference type="ARBA" id="ARBA00023223"/>
    </source>
</evidence>
<organism evidence="11 12">
    <name type="scientific">Owenia fusiformis</name>
    <name type="common">Polychaete worm</name>
    <dbReference type="NCBI Taxonomy" id="6347"/>
    <lineage>
        <taxon>Eukaryota</taxon>
        <taxon>Metazoa</taxon>
        <taxon>Spiralia</taxon>
        <taxon>Lophotrochozoa</taxon>
        <taxon>Annelida</taxon>
        <taxon>Polychaeta</taxon>
        <taxon>Sedentaria</taxon>
        <taxon>Canalipalpata</taxon>
        <taxon>Sabellida</taxon>
        <taxon>Oweniida</taxon>
        <taxon>Oweniidae</taxon>
        <taxon>Owenia</taxon>
    </lineage>
</organism>
<evidence type="ECO:0000256" key="8">
    <source>
        <dbReference type="ARBA" id="ARBA00048497"/>
    </source>
</evidence>
<dbReference type="GO" id="GO:0016405">
    <property type="term" value="F:CoA-ligase activity"/>
    <property type="evidence" value="ECO:0007669"/>
    <property type="project" value="TreeGrafter"/>
</dbReference>
<keyword evidence="4" id="KW-0547">Nucleotide-binding</keyword>
<feature type="domain" description="AMP-binding enzyme C-terminal" evidence="10">
    <location>
        <begin position="444"/>
        <end position="520"/>
    </location>
</feature>
<sequence length="538" mass="59158">MADTNNIVRCPYPDVRIPENQSFYGRVFQRVKEFPTKIALVDEISGTSFTYIELVNATECVGSALIKLGFKKGDVLCLYSPNSIEWAITYFAVIAIGGIATTANPLYTTDEIQYQLKDANATYIATSIELVSKVKQAATKYTKLKKIIVFGGKTLFDCTSFNTLMGDKGDAFKLPTINAKEDIAALPYSSGSTGLPKGVMLTHFNLVANIQQLNASPYFLSTHIGDCHIAVLPFFHIYGQILILAGGLCDGATVVTMPRFDPKQYLSAIQKYKAIRLFIVPPMMLFLAKDPIVDKYDLSSVKDIICGAAPLSKELQVDVMTRLKCNILQGYGMTELSPVSHFSPTKEWRIDAVGVCIPNTKSKIINMDTGVALGPHMDGEVCVRGPQVMKGYLNNYEATANTIDKDGWLHTGDIGHYDHDGYFFVVDRLKELIKYKGFQVAPAELEGLLLTHPDIADSAVIGVPDIVAGELPKAFIVKKPGATITGAQICQFVEELVAPHKKLRGGVEFCQEIPKSPSGKILRRVLRQIIKDRLKSKL</sequence>
<keyword evidence="7" id="KW-0599">Photoprotein</keyword>
<dbReference type="GO" id="GO:0008218">
    <property type="term" value="P:bioluminescence"/>
    <property type="evidence" value="ECO:0007669"/>
    <property type="project" value="UniProtKB-KW"/>
</dbReference>
<evidence type="ECO:0000256" key="7">
    <source>
        <dbReference type="ARBA" id="ARBA00023262"/>
    </source>
</evidence>
<dbReference type="InterPro" id="IPR045851">
    <property type="entry name" value="AMP-bd_C_sf"/>
</dbReference>
<dbReference type="Gene3D" id="2.30.38.10">
    <property type="entry name" value="Luciferase, Domain 3"/>
    <property type="match status" value="1"/>
</dbReference>
<dbReference type="InterPro" id="IPR000873">
    <property type="entry name" value="AMP-dep_synth/lig_dom"/>
</dbReference>
<reference evidence="11" key="1">
    <citation type="submission" date="2022-03" db="EMBL/GenBank/DDBJ databases">
        <authorList>
            <person name="Martin C."/>
        </authorList>
    </citation>
    <scope>NUCLEOTIDE SEQUENCE</scope>
</reference>
<dbReference type="Proteomes" id="UP000749559">
    <property type="component" value="Unassembled WGS sequence"/>
</dbReference>
<dbReference type="InterPro" id="IPR020845">
    <property type="entry name" value="AMP-binding_CS"/>
</dbReference>
<dbReference type="Gene3D" id="3.40.50.980">
    <property type="match status" value="2"/>
</dbReference>
<dbReference type="FunFam" id="3.30.300.30:FF:000007">
    <property type="entry name" value="4-coumarate--CoA ligase 2"/>
    <property type="match status" value="1"/>
</dbReference>
<dbReference type="PANTHER" id="PTHR24096:SF422">
    <property type="entry name" value="BCDNA.GH02901"/>
    <property type="match status" value="1"/>
</dbReference>
<dbReference type="EMBL" id="CAIIXF020000008">
    <property type="protein sequence ID" value="CAH1791186.1"/>
    <property type="molecule type" value="Genomic_DNA"/>
</dbReference>
<proteinExistence type="inferred from homology"/>
<comment type="similarity">
    <text evidence="1">Belongs to the ATP-dependent AMP-binding enzyme family.</text>
</comment>
<evidence type="ECO:0000259" key="10">
    <source>
        <dbReference type="Pfam" id="PF13193"/>
    </source>
</evidence>
<dbReference type="PANTHER" id="PTHR24096">
    <property type="entry name" value="LONG-CHAIN-FATTY-ACID--COA LIGASE"/>
    <property type="match status" value="1"/>
</dbReference>
<evidence type="ECO:0000256" key="4">
    <source>
        <dbReference type="ARBA" id="ARBA00022741"/>
    </source>
</evidence>
<dbReference type="Pfam" id="PF00501">
    <property type="entry name" value="AMP-binding"/>
    <property type="match status" value="1"/>
</dbReference>
<gene>
    <name evidence="11" type="ORF">OFUS_LOCUS16300</name>
</gene>
<name>A0A8S4PBX4_OWEFU</name>
<keyword evidence="12" id="KW-1185">Reference proteome</keyword>
<dbReference type="AlphaFoldDB" id="A0A8S4PBX4"/>
<dbReference type="Gene3D" id="3.30.300.30">
    <property type="match status" value="1"/>
</dbReference>
<dbReference type="PROSITE" id="PS00455">
    <property type="entry name" value="AMP_BINDING"/>
    <property type="match status" value="1"/>
</dbReference>
<comment type="catalytic activity">
    <reaction evidence="8">
        <text>firefly D-luciferin + ATP + O2 = firefly oxyluciferin + hnu + AMP + CO2 + diphosphate</text>
        <dbReference type="Rhea" id="RHEA:10732"/>
        <dbReference type="ChEBI" id="CHEBI:15379"/>
        <dbReference type="ChEBI" id="CHEBI:16526"/>
        <dbReference type="ChEBI" id="CHEBI:16792"/>
        <dbReference type="ChEBI" id="CHEBI:30212"/>
        <dbReference type="ChEBI" id="CHEBI:30616"/>
        <dbReference type="ChEBI" id="CHEBI:33019"/>
        <dbReference type="ChEBI" id="CHEBI:58038"/>
        <dbReference type="ChEBI" id="CHEBI:456215"/>
        <dbReference type="EC" id="1.13.12.7"/>
    </reaction>
</comment>
<comment type="caution">
    <text evidence="11">The sequence shown here is derived from an EMBL/GenBank/DDBJ whole genome shotgun (WGS) entry which is preliminary data.</text>
</comment>
<protein>
    <recommendedName>
        <fullName evidence="3">Luciferin 4-monooxygenase</fullName>
        <ecNumber evidence="2">1.13.12.7</ecNumber>
    </recommendedName>
</protein>
<dbReference type="FunFam" id="3.40.50.12780:FF:000003">
    <property type="entry name" value="Long-chain-fatty-acid--CoA ligase FadD"/>
    <property type="match status" value="1"/>
</dbReference>
<feature type="domain" description="AMP-dependent synthetase/ligase" evidence="9">
    <location>
        <begin position="29"/>
        <end position="393"/>
    </location>
</feature>
<keyword evidence="5" id="KW-0067">ATP-binding</keyword>
<dbReference type="EC" id="1.13.12.7" evidence="2"/>
<dbReference type="OrthoDB" id="10253869at2759"/>
<evidence type="ECO:0000259" key="9">
    <source>
        <dbReference type="Pfam" id="PF00501"/>
    </source>
</evidence>
<dbReference type="GO" id="GO:0005524">
    <property type="term" value="F:ATP binding"/>
    <property type="evidence" value="ECO:0007669"/>
    <property type="project" value="UniProtKB-KW"/>
</dbReference>
<evidence type="ECO:0000313" key="11">
    <source>
        <dbReference type="EMBL" id="CAH1791186.1"/>
    </source>
</evidence>
<evidence type="ECO:0000256" key="1">
    <source>
        <dbReference type="ARBA" id="ARBA00006432"/>
    </source>
</evidence>